<accession>A0A3B0YW87</accession>
<protein>
    <submittedName>
        <fullName evidence="2">Uncharacterized protein</fullName>
    </submittedName>
</protein>
<evidence type="ECO:0000256" key="1">
    <source>
        <dbReference type="SAM" id="Phobius"/>
    </source>
</evidence>
<keyword evidence="1" id="KW-0472">Membrane</keyword>
<proteinExistence type="predicted"/>
<evidence type="ECO:0000313" key="2">
    <source>
        <dbReference type="EMBL" id="VAW79602.1"/>
    </source>
</evidence>
<dbReference type="Gene3D" id="2.60.320.10">
    <property type="entry name" value="N-utilization substance G protein NusG, insert domain"/>
    <property type="match status" value="1"/>
</dbReference>
<name>A0A3B0YW87_9ZZZZ</name>
<dbReference type="AlphaFoldDB" id="A0A3B0YW87"/>
<dbReference type="Pfam" id="PF07009">
    <property type="entry name" value="NusG_II"/>
    <property type="match status" value="1"/>
</dbReference>
<reference evidence="2" key="1">
    <citation type="submission" date="2018-06" db="EMBL/GenBank/DDBJ databases">
        <authorList>
            <person name="Zhirakovskaya E."/>
        </authorList>
    </citation>
    <scope>NUCLEOTIDE SEQUENCE</scope>
</reference>
<sequence>MTPSRRGQRWTPGDILFLVLALLLIVSSYFFLWRSADNQHQGHTADIIVNQKTVMTVSLRQNKTYQIKGYVGLSTIVVYNGKIRFSHSACSKKYCILSGWHQLSGDTAACLPNRVLIRVNGTPKGFDVLNY</sequence>
<keyword evidence="1" id="KW-0812">Transmembrane</keyword>
<gene>
    <name evidence="2" type="ORF">MNBD_GAMMA12-2316</name>
</gene>
<keyword evidence="1" id="KW-1133">Transmembrane helix</keyword>
<organism evidence="2">
    <name type="scientific">hydrothermal vent metagenome</name>
    <dbReference type="NCBI Taxonomy" id="652676"/>
    <lineage>
        <taxon>unclassified sequences</taxon>
        <taxon>metagenomes</taxon>
        <taxon>ecological metagenomes</taxon>
    </lineage>
</organism>
<feature type="transmembrane region" description="Helical" evidence="1">
    <location>
        <begin position="15"/>
        <end position="33"/>
    </location>
</feature>
<dbReference type="EMBL" id="UOFL01000176">
    <property type="protein sequence ID" value="VAW79602.1"/>
    <property type="molecule type" value="Genomic_DNA"/>
</dbReference>
<dbReference type="InterPro" id="IPR038690">
    <property type="entry name" value="NusG_2_sf"/>
</dbReference>